<gene>
    <name evidence="3" type="ORF">A0H76_503</name>
    <name evidence="2" type="ORF">HERIO_307</name>
</gene>
<dbReference type="Proteomes" id="UP000192356">
    <property type="component" value="Unassembled WGS sequence"/>
</dbReference>
<dbReference type="SUPFAM" id="SSF51283">
    <property type="entry name" value="dUTPase-like"/>
    <property type="match status" value="1"/>
</dbReference>
<evidence type="ECO:0000313" key="5">
    <source>
        <dbReference type="Proteomes" id="UP000192501"/>
    </source>
</evidence>
<dbReference type="Gene3D" id="2.70.40.10">
    <property type="match status" value="1"/>
</dbReference>
<dbReference type="InterPro" id="IPR029054">
    <property type="entry name" value="dUTPase-like"/>
</dbReference>
<evidence type="ECO:0000313" key="2">
    <source>
        <dbReference type="EMBL" id="ORD97843.1"/>
    </source>
</evidence>
<name>A0A1X0QL27_9MICR</name>
<reference evidence="4 5" key="1">
    <citation type="journal article" date="2017" name="Environ. Microbiol.">
        <title>Decay of the glycolytic pathway and adaptation to intranuclear parasitism within Enterocytozoonidae microsporidia.</title>
        <authorList>
            <person name="Wiredu Boakye D."/>
            <person name="Jaroenlak P."/>
            <person name="Prachumwat A."/>
            <person name="Williams T.A."/>
            <person name="Bateman K.S."/>
            <person name="Itsathitphaisarn O."/>
            <person name="Sritunyalucksana K."/>
            <person name="Paszkiewicz K.H."/>
            <person name="Moore K.A."/>
            <person name="Stentiford G.D."/>
            <person name="Williams B.A."/>
        </authorList>
    </citation>
    <scope>NUCLEOTIDE SEQUENCE [LARGE SCALE GENOMIC DNA]</scope>
    <source>
        <strain evidence="5">canceri</strain>
        <strain evidence="3">Canceri</strain>
        <strain evidence="2 4">GB1</strain>
    </source>
</reference>
<protein>
    <recommendedName>
        <fullName evidence="1">dUTPase-like domain-containing protein</fullName>
    </recommendedName>
</protein>
<dbReference type="EMBL" id="LVKB01000008">
    <property type="protein sequence ID" value="ORD97843.1"/>
    <property type="molecule type" value="Genomic_DNA"/>
</dbReference>
<dbReference type="Pfam" id="PF00692">
    <property type="entry name" value="dUTPase"/>
    <property type="match status" value="1"/>
</dbReference>
<evidence type="ECO:0000313" key="3">
    <source>
        <dbReference type="EMBL" id="ORE00491.1"/>
    </source>
</evidence>
<dbReference type="EMBL" id="LTAI01000015">
    <property type="protein sequence ID" value="ORE00491.1"/>
    <property type="molecule type" value="Genomic_DNA"/>
</dbReference>
<dbReference type="VEuPathDB" id="MicrosporidiaDB:HERIO_307"/>
<proteinExistence type="predicted"/>
<dbReference type="OrthoDB" id="10261072at2759"/>
<dbReference type="AlphaFoldDB" id="A0A1X0QL27"/>
<dbReference type="InterPro" id="IPR036157">
    <property type="entry name" value="dUTPase-like_sf"/>
</dbReference>
<keyword evidence="4" id="KW-1185">Reference proteome</keyword>
<accession>A0A1X0QL27</accession>
<dbReference type="Proteomes" id="UP000192501">
    <property type="component" value="Unassembled WGS sequence"/>
</dbReference>
<comment type="caution">
    <text evidence="3">The sequence shown here is derived from an EMBL/GenBank/DDBJ whole genome shotgun (WGS) entry which is preliminary data.</text>
</comment>
<evidence type="ECO:0000259" key="1">
    <source>
        <dbReference type="Pfam" id="PF00692"/>
    </source>
</evidence>
<sequence length="129" mass="14854">MSEIIKYFKLYKKIKKPKYTPLGYEIYSPVNLKLKAGEPYLVPLGFKMSFPKTYCCLLTKNKCRVLGGLIDSDCRGEIRAILCPKEDIFIKRNTIIVVMQILEIDLPVIKENKSNSFIQVGSEVFKINK</sequence>
<evidence type="ECO:0000313" key="4">
    <source>
        <dbReference type="Proteomes" id="UP000192356"/>
    </source>
</evidence>
<dbReference type="VEuPathDB" id="MicrosporidiaDB:A0H76_503"/>
<organism evidence="3 5">
    <name type="scientific">Hepatospora eriocheir</name>
    <dbReference type="NCBI Taxonomy" id="1081669"/>
    <lineage>
        <taxon>Eukaryota</taxon>
        <taxon>Fungi</taxon>
        <taxon>Fungi incertae sedis</taxon>
        <taxon>Microsporidia</taxon>
        <taxon>Hepatosporidae</taxon>
        <taxon>Hepatospora</taxon>
    </lineage>
</organism>
<feature type="domain" description="dUTPase-like" evidence="1">
    <location>
        <begin position="23"/>
        <end position="103"/>
    </location>
</feature>